<protein>
    <submittedName>
        <fullName evidence="2">Antibiotic biosynthesis monooxygenase</fullName>
    </submittedName>
</protein>
<dbReference type="InterPro" id="IPR011008">
    <property type="entry name" value="Dimeric_a/b-barrel"/>
</dbReference>
<accession>A0ABY3PJ44</accession>
<organism evidence="2 3">
    <name type="scientific">Gloeobacter morelensis MG652769</name>
    <dbReference type="NCBI Taxonomy" id="2781736"/>
    <lineage>
        <taxon>Bacteria</taxon>
        <taxon>Bacillati</taxon>
        <taxon>Cyanobacteriota</taxon>
        <taxon>Cyanophyceae</taxon>
        <taxon>Gloeobacterales</taxon>
        <taxon>Gloeobacteraceae</taxon>
        <taxon>Gloeobacter</taxon>
        <taxon>Gloeobacter morelensis</taxon>
    </lineage>
</organism>
<dbReference type="SUPFAM" id="SSF54909">
    <property type="entry name" value="Dimeric alpha+beta barrel"/>
    <property type="match status" value="1"/>
</dbReference>
<feature type="domain" description="ABM" evidence="1">
    <location>
        <begin position="53"/>
        <end position="143"/>
    </location>
</feature>
<name>A0ABY3PJ44_9CYAN</name>
<dbReference type="Proteomes" id="UP001054846">
    <property type="component" value="Chromosome"/>
</dbReference>
<evidence type="ECO:0000313" key="3">
    <source>
        <dbReference type="Proteomes" id="UP001054846"/>
    </source>
</evidence>
<dbReference type="GO" id="GO:0004497">
    <property type="term" value="F:monooxygenase activity"/>
    <property type="evidence" value="ECO:0007669"/>
    <property type="project" value="UniProtKB-KW"/>
</dbReference>
<dbReference type="EMBL" id="CP063845">
    <property type="protein sequence ID" value="UFP93680.1"/>
    <property type="molecule type" value="Genomic_DNA"/>
</dbReference>
<dbReference type="Pfam" id="PF03992">
    <property type="entry name" value="ABM"/>
    <property type="match status" value="1"/>
</dbReference>
<dbReference type="PANTHER" id="PTHR33336">
    <property type="entry name" value="QUINOL MONOOXYGENASE YGIN-RELATED"/>
    <property type="match status" value="1"/>
</dbReference>
<sequence>MRTECFWLRRQLTSMGLLGQLAAIIAICLAMAAAGSPAVAQEKAQATSPNGETALLVEFDVKPGSEAEFEQALAILTRCAKLDPGAIVFNAHKVRDQAGRYTLYEIWRSPEALMSHWRRPYVKNLLKTAERTLAKPIANGGIVRRFISEIEPAKRSAPVTGDPSSVTECR</sequence>
<keyword evidence="2" id="KW-0560">Oxidoreductase</keyword>
<dbReference type="InterPro" id="IPR050744">
    <property type="entry name" value="AI-2_Isomerase_LsrG"/>
</dbReference>
<proteinExistence type="predicted"/>
<dbReference type="RefSeq" id="WP_230840732.1">
    <property type="nucleotide sequence ID" value="NZ_CP063845.1"/>
</dbReference>
<keyword evidence="3" id="KW-1185">Reference proteome</keyword>
<gene>
    <name evidence="2" type="ORF">ISF26_18120</name>
</gene>
<reference evidence="2 3" key="1">
    <citation type="journal article" date="2021" name="Genome Biol. Evol.">
        <title>Complete Genome Sequencing of a Novel Gloeobacter Species from a Waterfall Cave in Mexico.</title>
        <authorList>
            <person name="Saw J.H."/>
            <person name="Cardona T."/>
            <person name="Montejano G."/>
        </authorList>
    </citation>
    <scope>NUCLEOTIDE SEQUENCE [LARGE SCALE GENOMIC DNA]</scope>
    <source>
        <strain evidence="2">MG652769</strain>
    </source>
</reference>
<evidence type="ECO:0000313" key="2">
    <source>
        <dbReference type="EMBL" id="UFP93680.1"/>
    </source>
</evidence>
<dbReference type="PROSITE" id="PS51725">
    <property type="entry name" value="ABM"/>
    <property type="match status" value="1"/>
</dbReference>
<dbReference type="PANTHER" id="PTHR33336:SF3">
    <property type="entry name" value="ABM DOMAIN-CONTAINING PROTEIN"/>
    <property type="match status" value="1"/>
</dbReference>
<dbReference type="Gene3D" id="3.30.70.100">
    <property type="match status" value="1"/>
</dbReference>
<dbReference type="InterPro" id="IPR007138">
    <property type="entry name" value="ABM_dom"/>
</dbReference>
<evidence type="ECO:0000259" key="1">
    <source>
        <dbReference type="PROSITE" id="PS51725"/>
    </source>
</evidence>
<keyword evidence="2" id="KW-0503">Monooxygenase</keyword>